<evidence type="ECO:0000256" key="2">
    <source>
        <dbReference type="ARBA" id="ARBA00005983"/>
    </source>
</evidence>
<dbReference type="GO" id="GO:0005524">
    <property type="term" value="F:ATP binding"/>
    <property type="evidence" value="ECO:0007669"/>
    <property type="project" value="UniProtKB-KW"/>
</dbReference>
<dbReference type="Gene3D" id="3.40.50.10330">
    <property type="entry name" value="Probable inorganic polyphosphate/atp-NAD kinase, domain 1"/>
    <property type="match status" value="1"/>
</dbReference>
<keyword evidence="10" id="KW-0443">Lipid metabolism</keyword>
<evidence type="ECO:0000256" key="4">
    <source>
        <dbReference type="ARBA" id="ARBA00022679"/>
    </source>
</evidence>
<evidence type="ECO:0000256" key="8">
    <source>
        <dbReference type="ARBA" id="ARBA00022840"/>
    </source>
</evidence>
<reference evidence="14" key="1">
    <citation type="submission" date="2023-02" db="EMBL/GenBank/DDBJ databases">
        <title>Pathogen: clinical or host-associated sample.</title>
        <authorList>
            <person name="Hergert J."/>
            <person name="Casey R."/>
            <person name="Wagner J."/>
            <person name="Young E.L."/>
            <person name="Oakeson K.F."/>
        </authorList>
    </citation>
    <scope>NUCLEOTIDE SEQUENCE</scope>
    <source>
        <strain evidence="14">2022CK-00830</strain>
    </source>
</reference>
<evidence type="ECO:0000256" key="5">
    <source>
        <dbReference type="ARBA" id="ARBA00022723"/>
    </source>
</evidence>
<organism evidence="14 15">
    <name type="scientific">Paenibacillus urinalis</name>
    <dbReference type="NCBI Taxonomy" id="521520"/>
    <lineage>
        <taxon>Bacteria</taxon>
        <taxon>Bacillati</taxon>
        <taxon>Bacillota</taxon>
        <taxon>Bacilli</taxon>
        <taxon>Bacillales</taxon>
        <taxon>Paenibacillaceae</taxon>
        <taxon>Paenibacillus</taxon>
    </lineage>
</organism>
<keyword evidence="12" id="KW-1208">Phospholipid metabolism</keyword>
<keyword evidence="5" id="KW-0479">Metal-binding</keyword>
<dbReference type="GO" id="GO:0008654">
    <property type="term" value="P:phospholipid biosynthetic process"/>
    <property type="evidence" value="ECO:0007669"/>
    <property type="project" value="UniProtKB-KW"/>
</dbReference>
<dbReference type="GO" id="GO:0046872">
    <property type="term" value="F:metal ion binding"/>
    <property type="evidence" value="ECO:0007669"/>
    <property type="project" value="UniProtKB-KW"/>
</dbReference>
<evidence type="ECO:0000256" key="10">
    <source>
        <dbReference type="ARBA" id="ARBA00023098"/>
    </source>
</evidence>
<dbReference type="GO" id="GO:0004143">
    <property type="term" value="F:ATP-dependent diacylglycerol kinase activity"/>
    <property type="evidence" value="ECO:0007669"/>
    <property type="project" value="TreeGrafter"/>
</dbReference>
<feature type="domain" description="DAGKc" evidence="13">
    <location>
        <begin position="1"/>
        <end position="131"/>
    </location>
</feature>
<dbReference type="InterPro" id="IPR045540">
    <property type="entry name" value="YegS/DAGK_C"/>
</dbReference>
<dbReference type="PANTHER" id="PTHR12358">
    <property type="entry name" value="SPHINGOSINE KINASE"/>
    <property type="match status" value="1"/>
</dbReference>
<dbReference type="EMBL" id="CP118101">
    <property type="protein sequence ID" value="WDH85245.1"/>
    <property type="molecule type" value="Genomic_DNA"/>
</dbReference>
<dbReference type="Gene3D" id="2.60.200.40">
    <property type="match status" value="1"/>
</dbReference>
<dbReference type="InterPro" id="IPR050187">
    <property type="entry name" value="Lipid_Phosphate_FormReg"/>
</dbReference>
<keyword evidence="6" id="KW-0547">Nucleotide-binding</keyword>
<evidence type="ECO:0000256" key="9">
    <source>
        <dbReference type="ARBA" id="ARBA00022842"/>
    </source>
</evidence>
<evidence type="ECO:0000256" key="12">
    <source>
        <dbReference type="ARBA" id="ARBA00023264"/>
    </source>
</evidence>
<evidence type="ECO:0000313" key="15">
    <source>
        <dbReference type="Proteomes" id="UP001220962"/>
    </source>
</evidence>
<protein>
    <submittedName>
        <fullName evidence="14">YegS/Rv2252/BmrU family lipid kinase</fullName>
    </submittedName>
</protein>
<dbReference type="PANTHER" id="PTHR12358:SF106">
    <property type="entry name" value="LIPID KINASE YEGS"/>
    <property type="match status" value="1"/>
</dbReference>
<dbReference type="SMART" id="SM00046">
    <property type="entry name" value="DAGKc"/>
    <property type="match status" value="1"/>
</dbReference>
<evidence type="ECO:0000256" key="1">
    <source>
        <dbReference type="ARBA" id="ARBA00001946"/>
    </source>
</evidence>
<dbReference type="InterPro" id="IPR001206">
    <property type="entry name" value="Diacylglycerol_kinase_cat_dom"/>
</dbReference>
<proteinExistence type="inferred from homology"/>
<dbReference type="RefSeq" id="WP_274360028.1">
    <property type="nucleotide sequence ID" value="NZ_CP118101.1"/>
</dbReference>
<dbReference type="GO" id="GO:0005886">
    <property type="term" value="C:plasma membrane"/>
    <property type="evidence" value="ECO:0007669"/>
    <property type="project" value="TreeGrafter"/>
</dbReference>
<dbReference type="AlphaFoldDB" id="A0AAX3N903"/>
<keyword evidence="11" id="KW-0594">Phospholipid biosynthesis</keyword>
<dbReference type="InterPro" id="IPR005218">
    <property type="entry name" value="Diacylglycerol/lipid_kinase"/>
</dbReference>
<dbReference type="SUPFAM" id="SSF111331">
    <property type="entry name" value="NAD kinase/diacylglycerol kinase-like"/>
    <property type="match status" value="1"/>
</dbReference>
<keyword evidence="3" id="KW-0444">Lipid biosynthesis</keyword>
<sequence length="296" mass="32453">MKQAMIIINPSSGKEEALAYLRDVQEVLEEQGYQTSVNETAKEHDATAFCISACEDCYDLVVSIGGDGTLHETLNGYMDQAHIPKLGIVPLGTVNDFARALHIPLDPDEAIRTLRSTRLKPIDIGLINDRIFANVIAVGMLAEVLAEVSSEQKSKLGAFAYYKEGLKRLVNSPSNHLIIEHDDETWVGESPLFVAALTNSVAGFEKMVPSASVDDGLIHCFIIKDINFFNTLTVGTSLLLGNLKDHSDVVYFTAKEVRVRSEESLSTNIDGEAGPSLPLHLRILPRHIDVIVPEED</sequence>
<evidence type="ECO:0000256" key="7">
    <source>
        <dbReference type="ARBA" id="ARBA00022777"/>
    </source>
</evidence>
<gene>
    <name evidence="14" type="ORF">PUW23_24575</name>
</gene>
<evidence type="ECO:0000256" key="11">
    <source>
        <dbReference type="ARBA" id="ARBA00023209"/>
    </source>
</evidence>
<comment type="similarity">
    <text evidence="2">Belongs to the diacylglycerol/lipid kinase family.</text>
</comment>
<dbReference type="Pfam" id="PF00781">
    <property type="entry name" value="DAGK_cat"/>
    <property type="match status" value="1"/>
</dbReference>
<evidence type="ECO:0000259" key="13">
    <source>
        <dbReference type="PROSITE" id="PS50146"/>
    </source>
</evidence>
<evidence type="ECO:0000313" key="14">
    <source>
        <dbReference type="EMBL" id="WDH85245.1"/>
    </source>
</evidence>
<comment type="cofactor">
    <cofactor evidence="1">
        <name>Mg(2+)</name>
        <dbReference type="ChEBI" id="CHEBI:18420"/>
    </cofactor>
</comment>
<keyword evidence="4" id="KW-0808">Transferase</keyword>
<evidence type="ECO:0000256" key="6">
    <source>
        <dbReference type="ARBA" id="ARBA00022741"/>
    </source>
</evidence>
<name>A0AAX3N903_9BACL</name>
<keyword evidence="7 14" id="KW-0418">Kinase</keyword>
<dbReference type="NCBIfam" id="TIGR00147">
    <property type="entry name" value="YegS/Rv2252/BmrU family lipid kinase"/>
    <property type="match status" value="1"/>
</dbReference>
<keyword evidence="9" id="KW-0460">Magnesium</keyword>
<dbReference type="Proteomes" id="UP001220962">
    <property type="component" value="Chromosome"/>
</dbReference>
<dbReference type="Pfam" id="PF19279">
    <property type="entry name" value="YegS_C"/>
    <property type="match status" value="1"/>
</dbReference>
<accession>A0AAX3N903</accession>
<dbReference type="InterPro" id="IPR017438">
    <property type="entry name" value="ATP-NAD_kinase_N"/>
</dbReference>
<dbReference type="InterPro" id="IPR016064">
    <property type="entry name" value="NAD/diacylglycerol_kinase_sf"/>
</dbReference>
<keyword evidence="8" id="KW-0067">ATP-binding</keyword>
<dbReference type="PROSITE" id="PS50146">
    <property type="entry name" value="DAGK"/>
    <property type="match status" value="1"/>
</dbReference>
<evidence type="ECO:0000256" key="3">
    <source>
        <dbReference type="ARBA" id="ARBA00022516"/>
    </source>
</evidence>